<sequence length="417" mass="47276">MLRVVRGRQSSVIFITCMNHGRAVGSMHMYTTASGTPSSDLSPFQRLKLWLEPFTNGAKELIQENKEAFASRRRLYELPNTILNRREMFVLRQAPRDLLKSIPLLLMFGVPMLGNIAPIIGYKFPKLTLPWQFWTAEQKAEFFSQDIAKKSSYYGAIAKLVAEWDPSFANIHAAYNDSSLPQANIEPKLFIQYLTKFESQGALHELPSHHLKLLVLATSASPFVKLYTYFPRAKLIDRLELRALEIGIDDRLLLKEGLDALSLSELVFACEERGLSADFKDASSCQDTLKQWLSMYDPKAPATYPPSFLLHAPILVQYLLRWFYTLMYHISSRRFLVHFHLLISSPITAPMSRGISRSARRLGDDHHHEHLVFEEGPFNAKSIGAGILAIVGGGAVVTVGCCKFQNYKHGFPQKKEE</sequence>
<accession>A0A1V9ZZ01</accession>
<dbReference type="OrthoDB" id="73691at2759"/>
<keyword evidence="2 8" id="KW-0812">Transmembrane</keyword>
<dbReference type="Proteomes" id="UP000243217">
    <property type="component" value="Unassembled WGS sequence"/>
</dbReference>
<dbReference type="GO" id="GO:0043022">
    <property type="term" value="F:ribosome binding"/>
    <property type="evidence" value="ECO:0007669"/>
    <property type="project" value="InterPro"/>
</dbReference>
<proteinExistence type="predicted"/>
<keyword evidence="5 7" id="KW-0496">Mitochondrion</keyword>
<dbReference type="InterPro" id="IPR033122">
    <property type="entry name" value="LETM1-like_RBD"/>
</dbReference>
<feature type="domain" description="Letm1 RBD" evidence="9">
    <location>
        <begin position="131"/>
        <end position="376"/>
    </location>
</feature>
<dbReference type="AlphaFoldDB" id="A0A1V9ZZ01"/>
<feature type="transmembrane region" description="Helical" evidence="8">
    <location>
        <begin position="102"/>
        <end position="122"/>
    </location>
</feature>
<dbReference type="GO" id="GO:0030003">
    <property type="term" value="P:intracellular monoatomic cation homeostasis"/>
    <property type="evidence" value="ECO:0007669"/>
    <property type="project" value="TreeGrafter"/>
</dbReference>
<evidence type="ECO:0000313" key="11">
    <source>
        <dbReference type="Proteomes" id="UP000243217"/>
    </source>
</evidence>
<gene>
    <name evidence="10" type="ORF">THRCLA_04457</name>
</gene>
<keyword evidence="6 8" id="KW-0472">Membrane</keyword>
<dbReference type="InterPro" id="IPR044202">
    <property type="entry name" value="LETM1/MDM38-like"/>
</dbReference>
<name>A0A1V9ZZ01_9STRA</name>
<dbReference type="PANTHER" id="PTHR14009:SF1">
    <property type="entry name" value="MITOCHONDRIAL PROTON_CALCIUM EXCHANGER PROTEIN"/>
    <property type="match status" value="1"/>
</dbReference>
<evidence type="ECO:0000256" key="2">
    <source>
        <dbReference type="ARBA" id="ARBA00022692"/>
    </source>
</evidence>
<dbReference type="Pfam" id="PF07766">
    <property type="entry name" value="LETM1_RBD"/>
    <property type="match status" value="1"/>
</dbReference>
<keyword evidence="4 8" id="KW-1133">Transmembrane helix</keyword>
<evidence type="ECO:0000259" key="9">
    <source>
        <dbReference type="PROSITE" id="PS51758"/>
    </source>
</evidence>
<protein>
    <recommendedName>
        <fullName evidence="9">Letm1 RBD domain-containing protein</fullName>
    </recommendedName>
</protein>
<evidence type="ECO:0000313" key="10">
    <source>
        <dbReference type="EMBL" id="OQS03248.1"/>
    </source>
</evidence>
<evidence type="ECO:0000256" key="4">
    <source>
        <dbReference type="ARBA" id="ARBA00022989"/>
    </source>
</evidence>
<reference evidence="10 11" key="1">
    <citation type="journal article" date="2014" name="Genome Biol. Evol.">
        <title>The secreted proteins of Achlya hypogyna and Thraustotheca clavata identify the ancestral oomycete secretome and reveal gene acquisitions by horizontal gene transfer.</title>
        <authorList>
            <person name="Misner I."/>
            <person name="Blouin N."/>
            <person name="Leonard G."/>
            <person name="Richards T.A."/>
            <person name="Lane C.E."/>
        </authorList>
    </citation>
    <scope>NUCLEOTIDE SEQUENCE [LARGE SCALE GENOMIC DNA]</scope>
    <source>
        <strain evidence="10 11">ATCC 34112</strain>
    </source>
</reference>
<keyword evidence="3" id="KW-0999">Mitochondrion inner membrane</keyword>
<dbReference type="GO" id="GO:0005743">
    <property type="term" value="C:mitochondrial inner membrane"/>
    <property type="evidence" value="ECO:0007669"/>
    <property type="project" value="UniProtKB-SubCell"/>
</dbReference>
<comment type="subcellular location">
    <subcellularLocation>
        <location evidence="1">Mitochondrion inner membrane</location>
        <topology evidence="1">Single-pass membrane protein</topology>
    </subcellularLocation>
</comment>
<comment type="caution">
    <text evidence="10">The sequence shown here is derived from an EMBL/GenBank/DDBJ whole genome shotgun (WGS) entry which is preliminary data.</text>
</comment>
<evidence type="ECO:0000256" key="1">
    <source>
        <dbReference type="ARBA" id="ARBA00004434"/>
    </source>
</evidence>
<organism evidence="10 11">
    <name type="scientific">Thraustotheca clavata</name>
    <dbReference type="NCBI Taxonomy" id="74557"/>
    <lineage>
        <taxon>Eukaryota</taxon>
        <taxon>Sar</taxon>
        <taxon>Stramenopiles</taxon>
        <taxon>Oomycota</taxon>
        <taxon>Saprolegniomycetes</taxon>
        <taxon>Saprolegniales</taxon>
        <taxon>Achlyaceae</taxon>
        <taxon>Thraustotheca</taxon>
    </lineage>
</organism>
<evidence type="ECO:0000256" key="6">
    <source>
        <dbReference type="ARBA" id="ARBA00023136"/>
    </source>
</evidence>
<dbReference type="PROSITE" id="PS51758">
    <property type="entry name" value="LETM1_RBD"/>
    <property type="match status" value="1"/>
</dbReference>
<keyword evidence="11" id="KW-1185">Reference proteome</keyword>
<dbReference type="PANTHER" id="PTHR14009">
    <property type="entry name" value="LEUCINE ZIPPER-EF-HAND CONTAINING TRANSMEMBRANE PROTEIN"/>
    <property type="match status" value="1"/>
</dbReference>
<evidence type="ECO:0000256" key="7">
    <source>
        <dbReference type="PROSITE-ProRule" id="PRU01094"/>
    </source>
</evidence>
<evidence type="ECO:0000256" key="3">
    <source>
        <dbReference type="ARBA" id="ARBA00022792"/>
    </source>
</evidence>
<evidence type="ECO:0000256" key="8">
    <source>
        <dbReference type="SAM" id="Phobius"/>
    </source>
</evidence>
<evidence type="ECO:0000256" key="5">
    <source>
        <dbReference type="ARBA" id="ARBA00023128"/>
    </source>
</evidence>
<dbReference type="EMBL" id="JNBS01000951">
    <property type="protein sequence ID" value="OQS03248.1"/>
    <property type="molecule type" value="Genomic_DNA"/>
</dbReference>